<dbReference type="InterPro" id="IPR033195">
    <property type="entry name" value="AmidinoTrfase"/>
</dbReference>
<dbReference type="AlphaFoldDB" id="A0A516NNN5"/>
<dbReference type="Pfam" id="PF19420">
    <property type="entry name" value="DDAH_eukar"/>
    <property type="match status" value="1"/>
</dbReference>
<keyword evidence="2 3" id="KW-0808">Transferase</keyword>
<evidence type="ECO:0000313" key="3">
    <source>
        <dbReference type="EMBL" id="QDP80507.1"/>
    </source>
</evidence>
<evidence type="ECO:0000256" key="2">
    <source>
        <dbReference type="ARBA" id="ARBA00022679"/>
    </source>
</evidence>
<dbReference type="PANTHER" id="PTHR10488:SF1">
    <property type="entry name" value="GLYCINE AMIDINOTRANSFERASE, MITOCHONDRIAL"/>
    <property type="match status" value="1"/>
</dbReference>
<dbReference type="SUPFAM" id="SSF55909">
    <property type="entry name" value="Pentein"/>
    <property type="match status" value="1"/>
</dbReference>
<reference evidence="3 4" key="1">
    <citation type="submission" date="2019-07" db="EMBL/GenBank/DDBJ databases">
        <title>Complete Genome Sequence and Methylome Analysis of Nocardia otitidis-caviarum NEB252.</title>
        <authorList>
            <person name="Fomenkov A."/>
            <person name="Anton B.P."/>
            <person name="Vincze T."/>
            <person name="Roberts R.J."/>
        </authorList>
    </citation>
    <scope>NUCLEOTIDE SEQUENCE [LARGE SCALE GENOMIC DNA]</scope>
    <source>
        <strain evidence="3 4">NEB252</strain>
    </source>
</reference>
<dbReference type="PANTHER" id="PTHR10488">
    <property type="entry name" value="GLYCINE AMIDINOTRANSFERASE, MITOCHONDRIAL"/>
    <property type="match status" value="1"/>
</dbReference>
<dbReference type="RefSeq" id="WP_143981767.1">
    <property type="nucleotide sequence ID" value="NZ_CP041695.1"/>
</dbReference>
<dbReference type="Gene3D" id="3.75.10.10">
    <property type="entry name" value="L-arginine/glycine Amidinotransferase, Chain A"/>
    <property type="match status" value="1"/>
</dbReference>
<evidence type="ECO:0000256" key="1">
    <source>
        <dbReference type="ARBA" id="ARBA00006943"/>
    </source>
</evidence>
<accession>A0A516NNN5</accession>
<dbReference type="EMBL" id="CP041695">
    <property type="protein sequence ID" value="QDP80507.1"/>
    <property type="molecule type" value="Genomic_DNA"/>
</dbReference>
<evidence type="ECO:0000313" key="4">
    <source>
        <dbReference type="Proteomes" id="UP000317039"/>
    </source>
</evidence>
<dbReference type="GO" id="GO:0015067">
    <property type="term" value="F:amidinotransferase activity"/>
    <property type="evidence" value="ECO:0007669"/>
    <property type="project" value="InterPro"/>
</dbReference>
<name>A0A516NNN5_9NOCA</name>
<sequence>MVAESLRVRVDSEFAPLRTMVVARCEFRAPANAEVFGHSMPVEPGAADILEAVWGREFGEVYPEQQSAWEAERDELAAVLRRHGVEVLRPRLFDEAEKAAAGPAGYANFFVRDPWFTVGDHVIEGTLQFPHRRMEVLPSRQLLLDRVLPSAARYVALPRPGIAPLGDPGPGPFLEGGDVLVLGDQVFVGLSGVATNDLGFRWLARYLEPFGFTAIPVRLPAHVLHLDCALSLVRDDLLIACPDRLPDGLPEPLRDWDSIEVSEDEAAAMATNGLPIDADTYLTDPEFERVGTELKARGITVEYIDFSVSRLFGGAFRCSTQPLLRAD</sequence>
<dbReference type="KEGG" id="nod:FOH10_19100"/>
<gene>
    <name evidence="3" type="ORF">FOH10_19100</name>
</gene>
<dbReference type="Proteomes" id="UP000317039">
    <property type="component" value="Chromosome"/>
</dbReference>
<organism evidence="3 4">
    <name type="scientific">Nocardia otitidiscaviarum</name>
    <dbReference type="NCBI Taxonomy" id="1823"/>
    <lineage>
        <taxon>Bacteria</taxon>
        <taxon>Bacillati</taxon>
        <taxon>Actinomycetota</taxon>
        <taxon>Actinomycetes</taxon>
        <taxon>Mycobacteriales</taxon>
        <taxon>Nocardiaceae</taxon>
        <taxon>Nocardia</taxon>
    </lineage>
</organism>
<dbReference type="GeneID" id="80334474"/>
<comment type="similarity">
    <text evidence="1">Belongs to the amidinotransferase family.</text>
</comment>
<proteinExistence type="inferred from homology"/>
<protein>
    <submittedName>
        <fullName evidence="3">Amidinotransferase</fullName>
    </submittedName>
</protein>